<keyword evidence="10" id="KW-1185">Reference proteome</keyword>
<dbReference type="PANTHER" id="PTHR11793:SF7">
    <property type="entry name" value="TRANSCRIPTION FACTOR E2-ALPHA"/>
    <property type="match status" value="1"/>
</dbReference>
<dbReference type="GeneID" id="101994991"/>
<evidence type="ECO:0000256" key="3">
    <source>
        <dbReference type="ARBA" id="ARBA00023125"/>
    </source>
</evidence>
<evidence type="ECO:0000256" key="4">
    <source>
        <dbReference type="ARBA" id="ARBA00023163"/>
    </source>
</evidence>
<dbReference type="Pfam" id="PF00010">
    <property type="entry name" value="HLH"/>
    <property type="match status" value="1"/>
</dbReference>
<feature type="region of interest" description="Disordered" evidence="8">
    <location>
        <begin position="338"/>
        <end position="381"/>
    </location>
</feature>
<dbReference type="SMART" id="SM00353">
    <property type="entry name" value="HLH"/>
    <property type="match status" value="1"/>
</dbReference>
<dbReference type="PANTHER" id="PTHR11793">
    <property type="entry name" value="BASIC HELIX-LOOP-HELIX TRANSCRIPTION FACTOR"/>
    <property type="match status" value="1"/>
</dbReference>
<feature type="compositionally biased region" description="Low complexity" evidence="8">
    <location>
        <begin position="458"/>
        <end position="476"/>
    </location>
</feature>
<feature type="region of interest" description="Disordered" evidence="8">
    <location>
        <begin position="424"/>
        <end position="527"/>
    </location>
</feature>
<keyword evidence="3" id="KW-0238">DNA-binding</keyword>
<reference evidence="11" key="1">
    <citation type="submission" date="2025-08" db="UniProtKB">
        <authorList>
            <consortium name="RefSeq"/>
        </authorList>
    </citation>
    <scope>IDENTIFICATION</scope>
</reference>
<name>A0ABM1UG31_MICOH</name>
<organism evidence="10 11">
    <name type="scientific">Microtus ochrogaster</name>
    <name type="common">Prairie vole</name>
    <dbReference type="NCBI Taxonomy" id="79684"/>
    <lineage>
        <taxon>Eukaryota</taxon>
        <taxon>Metazoa</taxon>
        <taxon>Chordata</taxon>
        <taxon>Craniata</taxon>
        <taxon>Vertebrata</taxon>
        <taxon>Euteleostomi</taxon>
        <taxon>Mammalia</taxon>
        <taxon>Eutheria</taxon>
        <taxon>Euarchontoglires</taxon>
        <taxon>Glires</taxon>
        <taxon>Rodentia</taxon>
        <taxon>Myomorpha</taxon>
        <taxon>Muroidea</taxon>
        <taxon>Cricetidae</taxon>
        <taxon>Arvicolinae</taxon>
        <taxon>Microtus</taxon>
    </lineage>
</organism>
<evidence type="ECO:0000313" key="10">
    <source>
        <dbReference type="Proteomes" id="UP000694915"/>
    </source>
</evidence>
<feature type="compositionally biased region" description="Polar residues" evidence="8">
    <location>
        <begin position="142"/>
        <end position="155"/>
    </location>
</feature>
<dbReference type="InterPro" id="IPR011598">
    <property type="entry name" value="bHLH_dom"/>
</dbReference>
<evidence type="ECO:0000256" key="6">
    <source>
        <dbReference type="ARBA" id="ARBA00041064"/>
    </source>
</evidence>
<keyword evidence="5" id="KW-0539">Nucleus</keyword>
<feature type="compositionally biased region" description="Acidic residues" evidence="8">
    <location>
        <begin position="497"/>
        <end position="509"/>
    </location>
</feature>
<evidence type="ECO:0000313" key="11">
    <source>
        <dbReference type="RefSeq" id="XP_026640943.1"/>
    </source>
</evidence>
<protein>
    <recommendedName>
        <fullName evidence="6">Transcription factor E2-alpha</fullName>
    </recommendedName>
    <alternativeName>
        <fullName evidence="7">Transcription factor 3</fullName>
    </alternativeName>
</protein>
<feature type="domain" description="BHLH" evidence="9">
    <location>
        <begin position="540"/>
        <end position="593"/>
    </location>
</feature>
<evidence type="ECO:0000256" key="1">
    <source>
        <dbReference type="ARBA" id="ARBA00004123"/>
    </source>
</evidence>
<evidence type="ECO:0000259" key="9">
    <source>
        <dbReference type="PROSITE" id="PS50888"/>
    </source>
</evidence>
<comment type="subcellular location">
    <subcellularLocation>
        <location evidence="1">Nucleus</location>
    </subcellularLocation>
</comment>
<accession>A0ABM1UG31</accession>
<sequence>MNQSQRMAPVGSDKELSDLLDFSMMFPLPVANGKGRPASLAGTQFAGSGLEDRPSSGSWGSSDQNSSSFDPSRTYSEGAHFSESHSSLPSSTFLGAGLGGKGSERSAYATFGRETSVGALSQAAFLPGELGLSNPGPLSPSGVKSGSQYYPSYPSNPRRRAADGGLDTQPKKVRKVPPGLPSSVYPPSSGDSFSRDAIAYPSAKTPSSTYPSPFYVADSSLHPSAELWSPPGQAGFGPMLGDGSSPLPLAPGSSSVGSGAFGGLQQQERMSYQLHGSEVNGTLPAVSSFSAAPGTYGGTSGHTPPVSGADSLMGTRGTTASSSGDALGKALASIYSPDHSSNNFSPSPSTPVGSPQGLPGTSQWPRAGAPSALSPSYDGGLHGLSKMEDRLDEAIHVLRSHAVGTASDLHGLLPGHGALTTSFTGPMPLGGRHAGLVSGGHPEDGLNSGASLLHNHASLPSQPSSLPDLSQRPPDSYSGLGRAGATAGVSEIKREEKDDEEDASVADAEEDKKDLKAPRTRTSSTDEVLSLEEKDLRDRERRMANNARERVRVRDINEAFRELGRMCQLHLKSDKAQTKLLILQQAVQVILGLEQQVRERNLNPKAACLKRREEEKVSGVVGDPQLALSAAHPGLGEAHNPPGHL</sequence>
<dbReference type="CDD" id="cd18943">
    <property type="entry name" value="bHLH_E-protein_E47-like"/>
    <property type="match status" value="1"/>
</dbReference>
<keyword evidence="4" id="KW-0804">Transcription</keyword>
<evidence type="ECO:0000256" key="7">
    <source>
        <dbReference type="ARBA" id="ARBA00041234"/>
    </source>
</evidence>
<feature type="region of interest" description="Disordered" evidence="8">
    <location>
        <begin position="36"/>
        <end position="104"/>
    </location>
</feature>
<dbReference type="PROSITE" id="PS50888">
    <property type="entry name" value="BHLH"/>
    <property type="match status" value="1"/>
</dbReference>
<proteinExistence type="predicted"/>
<dbReference type="SUPFAM" id="SSF47459">
    <property type="entry name" value="HLH, helix-loop-helix DNA-binding domain"/>
    <property type="match status" value="1"/>
</dbReference>
<dbReference type="Gene3D" id="4.10.280.10">
    <property type="entry name" value="Helix-loop-helix DNA-binding domain"/>
    <property type="match status" value="1"/>
</dbReference>
<evidence type="ECO:0000256" key="2">
    <source>
        <dbReference type="ARBA" id="ARBA00023015"/>
    </source>
</evidence>
<dbReference type="Proteomes" id="UP000694915">
    <property type="component" value="Linkage group LG1"/>
</dbReference>
<gene>
    <name evidence="11" type="primary">Tcf3</name>
</gene>
<dbReference type="InterPro" id="IPR036638">
    <property type="entry name" value="HLH_DNA-bd_sf"/>
</dbReference>
<keyword evidence="2" id="KW-0805">Transcription regulation</keyword>
<dbReference type="RefSeq" id="XP_026640943.1">
    <property type="nucleotide sequence ID" value="XM_026785142.1"/>
</dbReference>
<feature type="compositionally biased region" description="Low complexity" evidence="8">
    <location>
        <begin position="55"/>
        <end position="72"/>
    </location>
</feature>
<feature type="compositionally biased region" description="Low complexity" evidence="8">
    <location>
        <begin position="243"/>
        <end position="258"/>
    </location>
</feature>
<feature type="region of interest" description="Disordered" evidence="8">
    <location>
        <begin position="128"/>
        <end position="269"/>
    </location>
</feature>
<feature type="compositionally biased region" description="Low complexity" evidence="8">
    <location>
        <begin position="338"/>
        <end position="351"/>
    </location>
</feature>
<evidence type="ECO:0000256" key="5">
    <source>
        <dbReference type="ARBA" id="ARBA00023242"/>
    </source>
</evidence>
<dbReference type="InterPro" id="IPR051098">
    <property type="entry name" value="NeuroDiff_E-box_TFs"/>
</dbReference>
<evidence type="ECO:0000256" key="8">
    <source>
        <dbReference type="SAM" id="MobiDB-lite"/>
    </source>
</evidence>
<feature type="region of interest" description="Disordered" evidence="8">
    <location>
        <begin position="296"/>
        <end position="324"/>
    </location>
</feature>